<evidence type="ECO:0000256" key="14">
    <source>
        <dbReference type="ARBA" id="ARBA00023136"/>
    </source>
</evidence>
<evidence type="ECO:0000256" key="4">
    <source>
        <dbReference type="ARBA" id="ARBA00012438"/>
    </source>
</evidence>
<keyword evidence="5" id="KW-1003">Cell membrane</keyword>
<dbReference type="PRINTS" id="PR00344">
    <property type="entry name" value="BCTRLSENSOR"/>
</dbReference>
<dbReference type="Proteomes" id="UP001321763">
    <property type="component" value="Chromosome"/>
</dbReference>
<dbReference type="InterPro" id="IPR003661">
    <property type="entry name" value="HisK_dim/P_dom"/>
</dbReference>
<comment type="subcellular location">
    <subcellularLocation>
        <location evidence="3">Cell membrane</location>
    </subcellularLocation>
    <subcellularLocation>
        <location evidence="2">Membrane</location>
        <topology evidence="2">Multi-pass membrane protein</topology>
    </subcellularLocation>
</comment>
<dbReference type="GO" id="GO:0000155">
    <property type="term" value="F:phosphorelay sensor kinase activity"/>
    <property type="evidence" value="ECO:0007669"/>
    <property type="project" value="InterPro"/>
</dbReference>
<evidence type="ECO:0000256" key="3">
    <source>
        <dbReference type="ARBA" id="ARBA00004236"/>
    </source>
</evidence>
<dbReference type="InterPro" id="IPR036097">
    <property type="entry name" value="HisK_dim/P_sf"/>
</dbReference>
<dbReference type="PANTHER" id="PTHR45528">
    <property type="entry name" value="SENSOR HISTIDINE KINASE CPXA"/>
    <property type="match status" value="1"/>
</dbReference>
<dbReference type="SUPFAM" id="SSF158472">
    <property type="entry name" value="HAMP domain-like"/>
    <property type="match status" value="1"/>
</dbReference>
<dbReference type="InterPro" id="IPR005467">
    <property type="entry name" value="His_kinase_dom"/>
</dbReference>
<dbReference type="CDD" id="cd00082">
    <property type="entry name" value="HisKA"/>
    <property type="match status" value="1"/>
</dbReference>
<dbReference type="PROSITE" id="PS50885">
    <property type="entry name" value="HAMP"/>
    <property type="match status" value="1"/>
</dbReference>
<dbReference type="PROSITE" id="PS50109">
    <property type="entry name" value="HIS_KIN"/>
    <property type="match status" value="1"/>
</dbReference>
<reference evidence="20 21" key="1">
    <citation type="submission" date="2018-06" db="EMBL/GenBank/DDBJ databases">
        <title>Genome conservation of Clostridium tetani.</title>
        <authorList>
            <person name="Bruggemann H."/>
            <person name="Popoff M.R."/>
        </authorList>
    </citation>
    <scope>NUCLEOTIDE SEQUENCE [LARGE SCALE GENOMIC DNA]</scope>
    <source>
        <strain evidence="20 21">2017.061</strain>
    </source>
</reference>
<dbReference type="SMART" id="SM00387">
    <property type="entry name" value="HATPase_c"/>
    <property type="match status" value="1"/>
</dbReference>
<evidence type="ECO:0000313" key="21">
    <source>
        <dbReference type="Proteomes" id="UP000290921"/>
    </source>
</evidence>
<evidence type="ECO:0000313" key="19">
    <source>
        <dbReference type="EMBL" id="BDR80376.1"/>
    </source>
</evidence>
<feature type="coiled-coil region" evidence="15">
    <location>
        <begin position="269"/>
        <end position="299"/>
    </location>
</feature>
<name>A0A4Q0VDW2_CLOTA</name>
<dbReference type="AlphaFoldDB" id="A0A4Q0VDW2"/>
<keyword evidence="10 20" id="KW-0418">Kinase</keyword>
<dbReference type="SMART" id="SM00388">
    <property type="entry name" value="HisKA"/>
    <property type="match status" value="1"/>
</dbReference>
<dbReference type="RefSeq" id="WP_129029522.1">
    <property type="nucleotide sequence ID" value="NZ_AP026811.1"/>
</dbReference>
<dbReference type="Gene3D" id="3.30.565.10">
    <property type="entry name" value="Histidine kinase-like ATPase, C-terminal domain"/>
    <property type="match status" value="1"/>
</dbReference>
<keyword evidence="15" id="KW-0175">Coiled coil</keyword>
<reference evidence="19 22" key="2">
    <citation type="submission" date="2022-09" db="EMBL/GenBank/DDBJ databases">
        <title>complete genome sequences of Clostridium tetani str. KHSU-234311-028 isolated from soil.</title>
        <authorList>
            <person name="Sekizuka T."/>
            <person name="Shitada C."/>
            <person name="Takahashi M."/>
            <person name="Kuroda M."/>
        </authorList>
    </citation>
    <scope>NUCLEOTIDE SEQUENCE [LARGE SCALE GENOMIC DNA]</scope>
    <source>
        <strain evidence="19 22">KHSU-234311-028</strain>
    </source>
</reference>
<dbReference type="EMBL" id="AP026818">
    <property type="protein sequence ID" value="BDR80376.1"/>
    <property type="molecule type" value="Genomic_DNA"/>
</dbReference>
<dbReference type="FunFam" id="1.10.287.130:FF:000008">
    <property type="entry name" value="Two-component sensor histidine kinase"/>
    <property type="match status" value="1"/>
</dbReference>
<dbReference type="Gene3D" id="1.10.287.130">
    <property type="match status" value="1"/>
</dbReference>
<sequence length="521" mass="60662">MIRKLIKFIWRVITKPFRYIFGKLGIRLKRLYNKLYIIYENLMEKINKNIRFQLIVTFGVCLFLSFILFTMLSSYFSSKNVQTTIDYNEDIKRISENAFRIGETLDKSKLSSKDNEKINQLIDQNYGERYKILITDLKGNIIYKTKNTYETQVDIYTVIKNAMAIGERNRYEELNTNKEVVTFYPIEFTDVRGYVIVKAYPEGIVKTHRYTDGGKPFLSLVISIMFFLGLFFYLTGKKVHYIQEIADAVKEVANGNLKYRVQRKGNDEISNLADNINNMTNELNKRIEKEREIEKTKSELITNVSHDLRTPLTSILGYLNLIKDGKYSGEEEMLDFIQIAYNKSEKLRVLIDELFEYTRLSSDGIKISKVEIALDELIEQLVEEFIPVFLENKIEIKRNIESNIKIDADGDKLVRVFENLFMNAVRYSYKPGLIKINLINEYGYAKFSITNKGKSLRKDEVDKLFDRFYRVEKSRSETTGGTGLGLAISKSIVSLHHGEIWGSCQGEEITFYVKLKISEGN</sequence>
<dbReference type="GO" id="GO:0005886">
    <property type="term" value="C:plasma membrane"/>
    <property type="evidence" value="ECO:0007669"/>
    <property type="project" value="UniProtKB-SubCell"/>
</dbReference>
<dbReference type="FunFam" id="3.30.565.10:FF:000006">
    <property type="entry name" value="Sensor histidine kinase WalK"/>
    <property type="match status" value="1"/>
</dbReference>
<dbReference type="InterPro" id="IPR003594">
    <property type="entry name" value="HATPase_dom"/>
</dbReference>
<comment type="catalytic activity">
    <reaction evidence="1">
        <text>ATP + protein L-histidine = ADP + protein N-phospho-L-histidine.</text>
        <dbReference type="EC" id="2.7.13.3"/>
    </reaction>
</comment>
<protein>
    <recommendedName>
        <fullName evidence="4">histidine kinase</fullName>
        <ecNumber evidence="4">2.7.13.3</ecNumber>
    </recommendedName>
</protein>
<evidence type="ECO:0000259" key="17">
    <source>
        <dbReference type="PROSITE" id="PS50109"/>
    </source>
</evidence>
<keyword evidence="11" id="KW-0067">ATP-binding</keyword>
<feature type="transmembrane region" description="Helical" evidence="16">
    <location>
        <begin position="52"/>
        <end position="76"/>
    </location>
</feature>
<dbReference type="EMBL" id="QMAP01000001">
    <property type="protein sequence ID" value="RXI50398.1"/>
    <property type="molecule type" value="Genomic_DNA"/>
</dbReference>
<evidence type="ECO:0000313" key="20">
    <source>
        <dbReference type="EMBL" id="RXI50398.1"/>
    </source>
</evidence>
<evidence type="ECO:0000256" key="15">
    <source>
        <dbReference type="SAM" id="Coils"/>
    </source>
</evidence>
<dbReference type="InterPro" id="IPR003660">
    <property type="entry name" value="HAMP_dom"/>
</dbReference>
<evidence type="ECO:0000256" key="6">
    <source>
        <dbReference type="ARBA" id="ARBA00022553"/>
    </source>
</evidence>
<dbReference type="InterPro" id="IPR004358">
    <property type="entry name" value="Sig_transdc_His_kin-like_C"/>
</dbReference>
<evidence type="ECO:0000256" key="8">
    <source>
        <dbReference type="ARBA" id="ARBA00022692"/>
    </source>
</evidence>
<evidence type="ECO:0000259" key="18">
    <source>
        <dbReference type="PROSITE" id="PS50885"/>
    </source>
</evidence>
<keyword evidence="6" id="KW-0597">Phosphoprotein</keyword>
<feature type="transmembrane region" description="Helical" evidence="16">
    <location>
        <begin position="217"/>
        <end position="234"/>
    </location>
</feature>
<dbReference type="SUPFAM" id="SSF55874">
    <property type="entry name" value="ATPase domain of HSP90 chaperone/DNA topoisomerase II/histidine kinase"/>
    <property type="match status" value="1"/>
</dbReference>
<dbReference type="EC" id="2.7.13.3" evidence="4"/>
<dbReference type="Pfam" id="PF00512">
    <property type="entry name" value="HisKA"/>
    <property type="match status" value="1"/>
</dbReference>
<evidence type="ECO:0000256" key="1">
    <source>
        <dbReference type="ARBA" id="ARBA00000085"/>
    </source>
</evidence>
<keyword evidence="13" id="KW-0902">Two-component regulatory system</keyword>
<dbReference type="Pfam" id="PF00672">
    <property type="entry name" value="HAMP"/>
    <property type="match status" value="1"/>
</dbReference>
<evidence type="ECO:0000256" key="9">
    <source>
        <dbReference type="ARBA" id="ARBA00022741"/>
    </source>
</evidence>
<evidence type="ECO:0000256" key="2">
    <source>
        <dbReference type="ARBA" id="ARBA00004141"/>
    </source>
</evidence>
<dbReference type="GO" id="GO:0005524">
    <property type="term" value="F:ATP binding"/>
    <property type="evidence" value="ECO:0007669"/>
    <property type="project" value="UniProtKB-KW"/>
</dbReference>
<dbReference type="Gene3D" id="6.10.340.10">
    <property type="match status" value="1"/>
</dbReference>
<accession>A0A4Q0VDW2</accession>
<feature type="domain" description="Histidine kinase" evidence="17">
    <location>
        <begin position="303"/>
        <end position="519"/>
    </location>
</feature>
<evidence type="ECO:0000256" key="7">
    <source>
        <dbReference type="ARBA" id="ARBA00022679"/>
    </source>
</evidence>
<keyword evidence="8 16" id="KW-0812">Transmembrane</keyword>
<proteinExistence type="predicted"/>
<keyword evidence="14 16" id="KW-0472">Membrane</keyword>
<evidence type="ECO:0000256" key="12">
    <source>
        <dbReference type="ARBA" id="ARBA00022989"/>
    </source>
</evidence>
<dbReference type="Proteomes" id="UP000290921">
    <property type="component" value="Unassembled WGS sequence"/>
</dbReference>
<dbReference type="SMART" id="SM00304">
    <property type="entry name" value="HAMP"/>
    <property type="match status" value="1"/>
</dbReference>
<organism evidence="20 21">
    <name type="scientific">Clostridium tetani</name>
    <dbReference type="NCBI Taxonomy" id="1513"/>
    <lineage>
        <taxon>Bacteria</taxon>
        <taxon>Bacillati</taxon>
        <taxon>Bacillota</taxon>
        <taxon>Clostridia</taxon>
        <taxon>Eubacteriales</taxon>
        <taxon>Clostridiaceae</taxon>
        <taxon>Clostridium</taxon>
    </lineage>
</organism>
<evidence type="ECO:0000256" key="5">
    <source>
        <dbReference type="ARBA" id="ARBA00022475"/>
    </source>
</evidence>
<keyword evidence="12 16" id="KW-1133">Transmembrane helix</keyword>
<keyword evidence="7" id="KW-0808">Transferase</keyword>
<dbReference type="PANTHER" id="PTHR45528:SF8">
    <property type="entry name" value="HISTIDINE KINASE"/>
    <property type="match status" value="1"/>
</dbReference>
<evidence type="ECO:0000256" key="11">
    <source>
        <dbReference type="ARBA" id="ARBA00022840"/>
    </source>
</evidence>
<feature type="domain" description="HAMP" evidence="18">
    <location>
        <begin position="242"/>
        <end position="288"/>
    </location>
</feature>
<dbReference type="InterPro" id="IPR050398">
    <property type="entry name" value="HssS/ArlS-like"/>
</dbReference>
<evidence type="ECO:0000313" key="22">
    <source>
        <dbReference type="Proteomes" id="UP001321763"/>
    </source>
</evidence>
<keyword evidence="9" id="KW-0547">Nucleotide-binding</keyword>
<evidence type="ECO:0000256" key="10">
    <source>
        <dbReference type="ARBA" id="ARBA00022777"/>
    </source>
</evidence>
<dbReference type="SUPFAM" id="SSF47384">
    <property type="entry name" value="Homodimeric domain of signal transducing histidine kinase"/>
    <property type="match status" value="1"/>
</dbReference>
<gene>
    <name evidence="20" type="ORF">DP130_00030</name>
    <name evidence="19" type="ORF">K234311028_06220</name>
</gene>
<evidence type="ECO:0000256" key="13">
    <source>
        <dbReference type="ARBA" id="ARBA00023012"/>
    </source>
</evidence>
<evidence type="ECO:0000256" key="16">
    <source>
        <dbReference type="SAM" id="Phobius"/>
    </source>
</evidence>
<dbReference type="CDD" id="cd06225">
    <property type="entry name" value="HAMP"/>
    <property type="match status" value="1"/>
</dbReference>
<dbReference type="Pfam" id="PF02518">
    <property type="entry name" value="HATPase_c"/>
    <property type="match status" value="1"/>
</dbReference>
<dbReference type="InterPro" id="IPR036890">
    <property type="entry name" value="HATPase_C_sf"/>
</dbReference>